<evidence type="ECO:0000313" key="2">
    <source>
        <dbReference type="Proteomes" id="UP000053237"/>
    </source>
</evidence>
<accession>A0A024FVX3</accession>
<dbReference type="AlphaFoldDB" id="A0A024FVX3"/>
<reference evidence="1 2" key="1">
    <citation type="submission" date="2012-05" db="EMBL/GenBank/DDBJ databases">
        <title>Recombination and specialization in a pathogen metapopulation.</title>
        <authorList>
            <person name="Gardiner A."/>
            <person name="Kemen E."/>
            <person name="Schultz-Larsen T."/>
            <person name="MacLean D."/>
            <person name="Van Oosterhout C."/>
            <person name="Jones J.D.G."/>
        </authorList>
    </citation>
    <scope>NUCLEOTIDE SEQUENCE [LARGE SCALE GENOMIC DNA]</scope>
    <source>
        <strain evidence="1 2">Ac Nc2</strain>
    </source>
</reference>
<proteinExistence type="predicted"/>
<dbReference type="InParanoid" id="A0A024FVX3"/>
<comment type="caution">
    <text evidence="1">The sequence shown here is derived from an EMBL/GenBank/DDBJ whole genome shotgun (WGS) entry which is preliminary data.</text>
</comment>
<organism evidence="1 2">
    <name type="scientific">Albugo candida</name>
    <dbReference type="NCBI Taxonomy" id="65357"/>
    <lineage>
        <taxon>Eukaryota</taxon>
        <taxon>Sar</taxon>
        <taxon>Stramenopiles</taxon>
        <taxon>Oomycota</taxon>
        <taxon>Peronosporomycetes</taxon>
        <taxon>Albuginales</taxon>
        <taxon>Albuginaceae</taxon>
        <taxon>Albugo</taxon>
    </lineage>
</organism>
<dbReference type="EMBL" id="CAIX01000901">
    <property type="protein sequence ID" value="CCI11280.1"/>
    <property type="molecule type" value="Genomic_DNA"/>
</dbReference>
<evidence type="ECO:0000313" key="1">
    <source>
        <dbReference type="EMBL" id="CCI11280.1"/>
    </source>
</evidence>
<dbReference type="Proteomes" id="UP000053237">
    <property type="component" value="Unassembled WGS sequence"/>
</dbReference>
<protein>
    <submittedName>
        <fullName evidence="1">Uncharacterized protein</fullName>
    </submittedName>
</protein>
<keyword evidence="2" id="KW-1185">Reference proteome</keyword>
<name>A0A024FVX3_9STRA</name>
<sequence length="101" mass="11511">MDQLMCISSCQKRMDSIYEGTTIKLRIVGKVTSETFSSGCKRHLEWHVSSRMHLSLIESACKQKTRNVSKHYKNAICTITLLQKNSRSAGDCHIDYESITL</sequence>
<gene>
    <name evidence="1" type="ORF">BN9_126870</name>
</gene>